<gene>
    <name evidence="1" type="ORF">PXEA_LOCUS37396</name>
</gene>
<evidence type="ECO:0000313" key="2">
    <source>
        <dbReference type="Proteomes" id="UP000784294"/>
    </source>
</evidence>
<keyword evidence="2" id="KW-1185">Reference proteome</keyword>
<dbReference type="EMBL" id="CAAALY010287346">
    <property type="protein sequence ID" value="VEL43956.1"/>
    <property type="molecule type" value="Genomic_DNA"/>
</dbReference>
<name>A0A3S5BDP8_9PLAT</name>
<protein>
    <submittedName>
        <fullName evidence="1">Uncharacterized protein</fullName>
    </submittedName>
</protein>
<organism evidence="1 2">
    <name type="scientific">Protopolystoma xenopodis</name>
    <dbReference type="NCBI Taxonomy" id="117903"/>
    <lineage>
        <taxon>Eukaryota</taxon>
        <taxon>Metazoa</taxon>
        <taxon>Spiralia</taxon>
        <taxon>Lophotrochozoa</taxon>
        <taxon>Platyhelminthes</taxon>
        <taxon>Monogenea</taxon>
        <taxon>Polyopisthocotylea</taxon>
        <taxon>Polystomatidea</taxon>
        <taxon>Polystomatidae</taxon>
        <taxon>Protopolystoma</taxon>
    </lineage>
</organism>
<evidence type="ECO:0000313" key="1">
    <source>
        <dbReference type="EMBL" id="VEL43956.1"/>
    </source>
</evidence>
<proteinExistence type="predicted"/>
<comment type="caution">
    <text evidence="1">The sequence shown here is derived from an EMBL/GenBank/DDBJ whole genome shotgun (WGS) entry which is preliminary data.</text>
</comment>
<reference evidence="1" key="1">
    <citation type="submission" date="2018-11" db="EMBL/GenBank/DDBJ databases">
        <authorList>
            <consortium name="Pathogen Informatics"/>
        </authorList>
    </citation>
    <scope>NUCLEOTIDE SEQUENCE</scope>
</reference>
<dbReference type="Proteomes" id="UP000784294">
    <property type="component" value="Unassembled WGS sequence"/>
</dbReference>
<accession>A0A3S5BDP8</accession>
<dbReference type="AlphaFoldDB" id="A0A3S5BDP8"/>
<sequence length="65" mass="7097">MSLRPSPIVLCLQLPPVSGRLFFSAPLNSTSIQVLRSFYGPSSQAETAVCCHKDPFRGSCCCCCW</sequence>